<evidence type="ECO:0000313" key="2">
    <source>
        <dbReference type="Proteomes" id="UP000308600"/>
    </source>
</evidence>
<protein>
    <submittedName>
        <fullName evidence="1">Uncharacterized protein</fullName>
    </submittedName>
</protein>
<proteinExistence type="predicted"/>
<gene>
    <name evidence="1" type="ORF">BDN72DRAFT_862230</name>
</gene>
<evidence type="ECO:0000313" key="1">
    <source>
        <dbReference type="EMBL" id="TFK63283.1"/>
    </source>
</evidence>
<dbReference type="EMBL" id="ML208531">
    <property type="protein sequence ID" value="TFK63283.1"/>
    <property type="molecule type" value="Genomic_DNA"/>
</dbReference>
<dbReference type="Proteomes" id="UP000308600">
    <property type="component" value="Unassembled WGS sequence"/>
</dbReference>
<accession>A0ACD3ACB1</accession>
<name>A0ACD3ACB1_9AGAR</name>
<sequence length="692" mass="77017">MPADRLKSKRKKKQSKSAEESDINQTTSNTPASKVKSAKKGKALVQEEDDSDSVEIVAESIAKPAQKPGSQVLASNWVPPMPNTPSGSIAIAMKEGSPAEKLAYVFDSLSSWIGIHQPECDRGKRERKPSNGVKMILKDGFTFDDDETNYLVKKSGRTSMDQINNNVEVDQDLPTPREVLDTIPVKSLSTSKKRNRPEEDESRQTEEDKNEVTSPTPQASMKATKLTRMAALNDRDIDHRTEESNMTVPPKSKGKRKSVLKSLIELDQKMFLEARKAPQVEPGQAAAAGPAEIPWETTPEVEPGNDSETDNNNAPGAEDPETMLAKEFKASIDEGDGNGSHEDTDDDEDMPPLTHVYDSDDEDDPVTDPQYQHKGLEAMYANLPHILRLGQVIAWHQKNSTGEIPVGTVLMKEVFAQVPVEELSYVFLFRRERCIFKGLKFIKHGRFVNAARAPPDIYETFVPANAKNLRAKIRGVDGHAIFIMIWGVYESYIKQATQEFRDKDVHGLHLAMFPQEYRRDISVWCSIFGELEYVGPVDESGHMRFLTRAKMDQTTSPHAGTSKAMAKGSKTTPNQRTKGMFKTSYVLRRDSRNSNPATGSATKNLFTFDRAYDEKVPIINGLASQKRPFDFTDDEFDNLARLPLWNGSKYGGELPSGSIVAVGYTLHTWGSLSDNISPNLIFAIALHVPDDD</sequence>
<organism evidence="1 2">
    <name type="scientific">Pluteus cervinus</name>
    <dbReference type="NCBI Taxonomy" id="181527"/>
    <lineage>
        <taxon>Eukaryota</taxon>
        <taxon>Fungi</taxon>
        <taxon>Dikarya</taxon>
        <taxon>Basidiomycota</taxon>
        <taxon>Agaricomycotina</taxon>
        <taxon>Agaricomycetes</taxon>
        <taxon>Agaricomycetidae</taxon>
        <taxon>Agaricales</taxon>
        <taxon>Pluteineae</taxon>
        <taxon>Pluteaceae</taxon>
        <taxon>Pluteus</taxon>
    </lineage>
</organism>
<reference evidence="1 2" key="1">
    <citation type="journal article" date="2019" name="Nat. Ecol. Evol.">
        <title>Megaphylogeny resolves global patterns of mushroom evolution.</title>
        <authorList>
            <person name="Varga T."/>
            <person name="Krizsan K."/>
            <person name="Foldi C."/>
            <person name="Dima B."/>
            <person name="Sanchez-Garcia M."/>
            <person name="Sanchez-Ramirez S."/>
            <person name="Szollosi G.J."/>
            <person name="Szarkandi J.G."/>
            <person name="Papp V."/>
            <person name="Albert L."/>
            <person name="Andreopoulos W."/>
            <person name="Angelini C."/>
            <person name="Antonin V."/>
            <person name="Barry K.W."/>
            <person name="Bougher N.L."/>
            <person name="Buchanan P."/>
            <person name="Buyck B."/>
            <person name="Bense V."/>
            <person name="Catcheside P."/>
            <person name="Chovatia M."/>
            <person name="Cooper J."/>
            <person name="Damon W."/>
            <person name="Desjardin D."/>
            <person name="Finy P."/>
            <person name="Geml J."/>
            <person name="Haridas S."/>
            <person name="Hughes K."/>
            <person name="Justo A."/>
            <person name="Karasinski D."/>
            <person name="Kautmanova I."/>
            <person name="Kiss B."/>
            <person name="Kocsube S."/>
            <person name="Kotiranta H."/>
            <person name="LaButti K.M."/>
            <person name="Lechner B.E."/>
            <person name="Liimatainen K."/>
            <person name="Lipzen A."/>
            <person name="Lukacs Z."/>
            <person name="Mihaltcheva S."/>
            <person name="Morgado L.N."/>
            <person name="Niskanen T."/>
            <person name="Noordeloos M.E."/>
            <person name="Ohm R.A."/>
            <person name="Ortiz-Santana B."/>
            <person name="Ovrebo C."/>
            <person name="Racz N."/>
            <person name="Riley R."/>
            <person name="Savchenko A."/>
            <person name="Shiryaev A."/>
            <person name="Soop K."/>
            <person name="Spirin V."/>
            <person name="Szebenyi C."/>
            <person name="Tomsovsky M."/>
            <person name="Tulloss R.E."/>
            <person name="Uehling J."/>
            <person name="Grigoriev I.V."/>
            <person name="Vagvolgyi C."/>
            <person name="Papp T."/>
            <person name="Martin F.M."/>
            <person name="Miettinen O."/>
            <person name="Hibbett D.S."/>
            <person name="Nagy L.G."/>
        </authorList>
    </citation>
    <scope>NUCLEOTIDE SEQUENCE [LARGE SCALE GENOMIC DNA]</scope>
    <source>
        <strain evidence="1 2">NL-1719</strain>
    </source>
</reference>
<keyword evidence="2" id="KW-1185">Reference proteome</keyword>